<sequence length="130" mass="14628">MEEGGRKGRRQLGGLPSRRRLLSWWRGETVAKSERERRTNRDIQEREIARRRSWHRRFAPPFCRQRRHAVVVGDHHTAVVALSKLCSAAPFYCCCRSCSVLVLGKGTVVAIGAAAPFLYVLRVTGSAVIG</sequence>
<protein>
    <submittedName>
        <fullName evidence="1">Uncharacterized protein</fullName>
    </submittedName>
</protein>
<organism evidence="1 2">
    <name type="scientific">Stylosanthes scabra</name>
    <dbReference type="NCBI Taxonomy" id="79078"/>
    <lineage>
        <taxon>Eukaryota</taxon>
        <taxon>Viridiplantae</taxon>
        <taxon>Streptophyta</taxon>
        <taxon>Embryophyta</taxon>
        <taxon>Tracheophyta</taxon>
        <taxon>Spermatophyta</taxon>
        <taxon>Magnoliopsida</taxon>
        <taxon>eudicotyledons</taxon>
        <taxon>Gunneridae</taxon>
        <taxon>Pentapetalae</taxon>
        <taxon>rosids</taxon>
        <taxon>fabids</taxon>
        <taxon>Fabales</taxon>
        <taxon>Fabaceae</taxon>
        <taxon>Papilionoideae</taxon>
        <taxon>50 kb inversion clade</taxon>
        <taxon>dalbergioids sensu lato</taxon>
        <taxon>Dalbergieae</taxon>
        <taxon>Pterocarpus clade</taxon>
        <taxon>Stylosanthes</taxon>
    </lineage>
</organism>
<reference evidence="1 2" key="1">
    <citation type="journal article" date="2023" name="Plants (Basel)">
        <title>Bridging the Gap: Combining Genomics and Transcriptomics Approaches to Understand Stylosanthes scabra, an Orphan Legume from the Brazilian Caatinga.</title>
        <authorList>
            <person name="Ferreira-Neto J.R.C."/>
            <person name="da Silva M.D."/>
            <person name="Binneck E."/>
            <person name="de Melo N.F."/>
            <person name="da Silva R.H."/>
            <person name="de Melo A.L.T.M."/>
            <person name="Pandolfi V."/>
            <person name="Bustamante F.O."/>
            <person name="Brasileiro-Vidal A.C."/>
            <person name="Benko-Iseppon A.M."/>
        </authorList>
    </citation>
    <scope>NUCLEOTIDE SEQUENCE [LARGE SCALE GENOMIC DNA]</scope>
    <source>
        <tissue evidence="1">Leaves</tissue>
    </source>
</reference>
<proteinExistence type="predicted"/>
<dbReference type="EMBL" id="JASCZI010091527">
    <property type="protein sequence ID" value="MED6150598.1"/>
    <property type="molecule type" value="Genomic_DNA"/>
</dbReference>
<keyword evidence="2" id="KW-1185">Reference proteome</keyword>
<gene>
    <name evidence="1" type="ORF">PIB30_073906</name>
</gene>
<dbReference type="Proteomes" id="UP001341840">
    <property type="component" value="Unassembled WGS sequence"/>
</dbReference>
<evidence type="ECO:0000313" key="1">
    <source>
        <dbReference type="EMBL" id="MED6150598.1"/>
    </source>
</evidence>
<comment type="caution">
    <text evidence="1">The sequence shown here is derived from an EMBL/GenBank/DDBJ whole genome shotgun (WGS) entry which is preliminary data.</text>
</comment>
<name>A0ABU6TSH4_9FABA</name>
<accession>A0ABU6TSH4</accession>
<evidence type="ECO:0000313" key="2">
    <source>
        <dbReference type="Proteomes" id="UP001341840"/>
    </source>
</evidence>